<evidence type="ECO:0000256" key="4">
    <source>
        <dbReference type="ARBA" id="ARBA00022679"/>
    </source>
</evidence>
<dbReference type="Gene3D" id="3.40.50.11720">
    <property type="entry name" value="3-Deoxy-D-manno-octulosonic-acid transferase, N-terminal domain"/>
    <property type="match status" value="1"/>
</dbReference>
<proteinExistence type="inferred from homology"/>
<keyword evidence="4 8" id="KW-0808">Transferase</keyword>
<comment type="similarity">
    <text evidence="8">Belongs to the glycosyltransferase group 1 family.</text>
</comment>
<dbReference type="RefSeq" id="WP_127802586.1">
    <property type="nucleotide sequence ID" value="NZ_SACY01000001.1"/>
</dbReference>
<dbReference type="Pfam" id="PF04413">
    <property type="entry name" value="Glycos_transf_N"/>
    <property type="match status" value="1"/>
</dbReference>
<reference evidence="10 11" key="1">
    <citation type="submission" date="2019-01" db="EMBL/GenBank/DDBJ databases">
        <authorList>
            <person name="Chen W.-M."/>
        </authorList>
    </citation>
    <scope>NUCLEOTIDE SEQUENCE [LARGE SCALE GENOMIC DNA]</scope>
    <source>
        <strain evidence="10 11">FSY-15</strain>
    </source>
</reference>
<evidence type="ECO:0000259" key="9">
    <source>
        <dbReference type="Pfam" id="PF04413"/>
    </source>
</evidence>
<evidence type="ECO:0000256" key="8">
    <source>
        <dbReference type="RuleBase" id="RU365103"/>
    </source>
</evidence>
<keyword evidence="8" id="KW-0472">Membrane</keyword>
<dbReference type="InterPro" id="IPR039901">
    <property type="entry name" value="Kdotransferase"/>
</dbReference>
<comment type="subcellular location">
    <subcellularLocation>
        <location evidence="8">Cell membrane</location>
    </subcellularLocation>
</comment>
<comment type="caution">
    <text evidence="10">The sequence shown here is derived from an EMBL/GenBank/DDBJ whole genome shotgun (WGS) entry which is preliminary data.</text>
</comment>
<name>A0A437PXP7_9BACT</name>
<keyword evidence="8" id="KW-0448">Lipopolysaccharide biosynthesis</keyword>
<dbReference type="EMBL" id="SACY01000001">
    <property type="protein sequence ID" value="RVU27035.1"/>
    <property type="molecule type" value="Genomic_DNA"/>
</dbReference>
<sequence>MGVWLYSFGLFLYKQTIKFAALFHAKAKLMVEGWSRSLAHSSTTRVEALGKINVWFHVASLGEFEQGRPIIEAYRAKYPTHRIVLSFFSPSGYEVRKNYDKVDEVVYLPLDSKKNAKAFLDWVQPDLAIFVKYEYWYFYLSELKKRNIPTLLVSAIFRENSVFFGIFGSFFRQILNNFTRLYLQNKKSADLLAAHGISHFEVVGDTRFDRVLDLSQQIEHWEIKELFVGKSEFAVAGSVWDVDMQVLIPIIQKNDFKWIIAPHEMHPEEMSRWANELGQSVAYSKGSTQSEIEKAKVLFVNEFGRLASLYQSCKYAYIGGSFGAGLHNTLEAAVFGPPIFFGNKNYQKFQEAVDLIEKGIAFVISSTEEMEILVSDFEKNADKRLAIEKASTQFVKENVGATKKIMTFINQLEGWKKA</sequence>
<evidence type="ECO:0000256" key="7">
    <source>
        <dbReference type="PIRSR" id="PIRSR639901-1"/>
    </source>
</evidence>
<evidence type="ECO:0000256" key="5">
    <source>
        <dbReference type="ARBA" id="ARBA00031445"/>
    </source>
</evidence>
<dbReference type="AlphaFoldDB" id="A0A437PXP7"/>
<evidence type="ECO:0000313" key="11">
    <source>
        <dbReference type="Proteomes" id="UP000282832"/>
    </source>
</evidence>
<dbReference type="GO" id="GO:0009245">
    <property type="term" value="P:lipid A biosynthetic process"/>
    <property type="evidence" value="ECO:0007669"/>
    <property type="project" value="TreeGrafter"/>
</dbReference>
<keyword evidence="11" id="KW-1185">Reference proteome</keyword>
<comment type="pathway">
    <text evidence="1 8">Bacterial outer membrane biogenesis; LPS core biosynthesis.</text>
</comment>
<dbReference type="OrthoDB" id="9789797at2"/>
<evidence type="ECO:0000256" key="3">
    <source>
        <dbReference type="ARBA" id="ARBA00019077"/>
    </source>
</evidence>
<evidence type="ECO:0000256" key="1">
    <source>
        <dbReference type="ARBA" id="ARBA00004713"/>
    </source>
</evidence>
<dbReference type="Gene3D" id="3.40.50.2000">
    <property type="entry name" value="Glycogen Phosphorylase B"/>
    <property type="match status" value="1"/>
</dbReference>
<dbReference type="EC" id="2.4.99.12" evidence="2 8"/>
<feature type="domain" description="3-deoxy-D-manno-octulosonic-acid transferase N-terminal" evidence="9">
    <location>
        <begin position="52"/>
        <end position="209"/>
    </location>
</feature>
<accession>A0A437PXP7</accession>
<gene>
    <name evidence="10" type="ORF">EOJ36_03300</name>
</gene>
<dbReference type="GO" id="GO:0009244">
    <property type="term" value="P:lipopolysaccharide core region biosynthetic process"/>
    <property type="evidence" value="ECO:0007669"/>
    <property type="project" value="UniProtKB-UniRule"/>
</dbReference>
<dbReference type="GO" id="GO:0005886">
    <property type="term" value="C:plasma membrane"/>
    <property type="evidence" value="ECO:0007669"/>
    <property type="project" value="UniProtKB-SubCell"/>
</dbReference>
<dbReference type="InterPro" id="IPR038107">
    <property type="entry name" value="Glycos_transf_N_sf"/>
</dbReference>
<dbReference type="InterPro" id="IPR007507">
    <property type="entry name" value="Glycos_transf_N"/>
</dbReference>
<dbReference type="Proteomes" id="UP000282832">
    <property type="component" value="Unassembled WGS sequence"/>
</dbReference>
<dbReference type="PANTHER" id="PTHR42755:SF1">
    <property type="entry name" value="3-DEOXY-D-MANNO-OCTULOSONIC ACID TRANSFERASE, MITOCHONDRIAL-RELATED"/>
    <property type="match status" value="1"/>
</dbReference>
<dbReference type="GO" id="GO:0043842">
    <property type="term" value="F:Kdo transferase activity"/>
    <property type="evidence" value="ECO:0007669"/>
    <property type="project" value="UniProtKB-EC"/>
</dbReference>
<evidence type="ECO:0000256" key="6">
    <source>
        <dbReference type="ARBA" id="ARBA00049183"/>
    </source>
</evidence>
<dbReference type="PANTHER" id="PTHR42755">
    <property type="entry name" value="3-DEOXY-MANNO-OCTULOSONATE CYTIDYLYLTRANSFERASE"/>
    <property type="match status" value="1"/>
</dbReference>
<feature type="active site" description="Proton acceptor" evidence="7">
    <location>
        <position position="63"/>
    </location>
</feature>
<protein>
    <recommendedName>
        <fullName evidence="3 8">3-deoxy-D-manno-octulosonic acid transferase</fullName>
        <shortName evidence="8">Kdo transferase</shortName>
        <ecNumber evidence="2 8">2.4.99.12</ecNumber>
    </recommendedName>
    <alternativeName>
        <fullName evidence="5 8">Lipid IV(A) 3-deoxy-D-manno-octulosonic acid transferase</fullName>
    </alternativeName>
</protein>
<comment type="catalytic activity">
    <reaction evidence="6 8">
        <text>lipid IVA (E. coli) + CMP-3-deoxy-beta-D-manno-octulosonate = alpha-Kdo-(2-&gt;6)-lipid IVA (E. coli) + CMP + H(+)</text>
        <dbReference type="Rhea" id="RHEA:28066"/>
        <dbReference type="ChEBI" id="CHEBI:15378"/>
        <dbReference type="ChEBI" id="CHEBI:58603"/>
        <dbReference type="ChEBI" id="CHEBI:60364"/>
        <dbReference type="ChEBI" id="CHEBI:60377"/>
        <dbReference type="ChEBI" id="CHEBI:85987"/>
        <dbReference type="EC" id="2.4.99.12"/>
    </reaction>
</comment>
<evidence type="ECO:0000256" key="2">
    <source>
        <dbReference type="ARBA" id="ARBA00012621"/>
    </source>
</evidence>
<dbReference type="UniPathway" id="UPA00958"/>
<evidence type="ECO:0000313" key="10">
    <source>
        <dbReference type="EMBL" id="RVU27035.1"/>
    </source>
</evidence>
<keyword evidence="8" id="KW-1003">Cell membrane</keyword>
<organism evidence="10 11">
    <name type="scientific">Sandaracinomonas limnophila</name>
    <dbReference type="NCBI Taxonomy" id="1862386"/>
    <lineage>
        <taxon>Bacteria</taxon>
        <taxon>Pseudomonadati</taxon>
        <taxon>Bacteroidota</taxon>
        <taxon>Cytophagia</taxon>
        <taxon>Cytophagales</taxon>
        <taxon>Flectobacillaceae</taxon>
        <taxon>Sandaracinomonas</taxon>
    </lineage>
</organism>
<comment type="function">
    <text evidence="8">Involved in lipopolysaccharide (LPS) biosynthesis. Catalyzes the transfer of 3-deoxy-D-manno-octulosonate (Kdo) residue(s) from CMP-Kdo to lipid IV(A), the tetraacyldisaccharide-1,4'-bisphosphate precursor of lipid A.</text>
</comment>